<dbReference type="PANTHER" id="PTHR24559:SF435">
    <property type="entry name" value="RIBONUCLEASE H"/>
    <property type="match status" value="1"/>
</dbReference>
<gene>
    <name evidence="13" type="primary">pol</name>
    <name evidence="13" type="ORF">T05_14442</name>
</gene>
<sequence length="1033" mass="114994">MTVVVVLGMRTVVLASCQGSGSLLLRRKRETERKGNAPVSTGPSPNSDGRTYNLVEELNEPARGSGPLQWGPVREMMPSAYRDFLCLSRVPPSDHGMVARYLLGDSVRRELYPAGQTRENSFEEFKKRLLDAYGPEEWTGQLIERFHALHQREGQTIEQYAKEVAEVGRRAGVTERDLVARFAGGITSKEAYLAIRLHEPATLSEARRDWSVKSCGRKKISTRGGRRAPEYFLEAGETGVDGRTTRREKKRLFQLRWIGPPLTRLHPQKTPNQRPPTGTHSGGPGNRRVLSIAGLQAGDTPCVKGMLSGTRVSLLLDTGTVVSVILESLWQIASGGEPLERETGTILLTEGRRMCISGVGVEPLQLGRWRGRVPVMVVRNLVVPGVMGMNFFDSFVQTVDWQTREITMTDGSKVRIEHYPARAGQPGIAFAIVAKPRGVGSDAGAGANGPKDWTHPLMGGAECSTQSRQVLVSIVRRYKSAISCGATDLGRTSLVQHRIDTGRARPVKLPPHRLPQAQREVEDQLIREMLYAGVIESASDPWSSLVVPVRKKDGSLRFCVDYRKLNAMTRVDVQPIPRIGEALAGAKWFSTLDLASGFWQVEIAERDREKTAFSTSLGLFQFRVMPYGLCNAPATFQRLMEKALRALTWNTCLVYLDDIIVFGKTEEEHLERLERVLNDLLGSGVKLQADLLGILIRFRRYRIRLQEDIQKMYLQVALPEADRDVCRFLWKEPGKDEPLNLTCISYLAIQTIRLNAEKHQADCTGAVSDILPNMYVDDLVVSCNNIPDAKRMAREATRLLGKGGFHLAKWASNSPDVVKDVPSKDQESSDGVGIDWDDPLPPEASAQGQTWQEVLPGLSMIVAERALVQVSVEDITSMELHGFADASGKVYGAVVYLRLTHSDGRVEVRLVVATSRKRDLVARFGGGITSREVYRVIRQLEPPTLAEAPKLATRIIQVEDDFQERQQPRAGIAKPEKTEMAQKIDAMIREMGNLAKKVEQLERTTPRPSRTVPGCFRCGSLDHRRRDCPQLRT</sequence>
<dbReference type="GO" id="GO:0006508">
    <property type="term" value="P:proteolysis"/>
    <property type="evidence" value="ECO:0007669"/>
    <property type="project" value="UniProtKB-KW"/>
</dbReference>
<dbReference type="OrthoDB" id="5920525at2759"/>
<evidence type="ECO:0000259" key="12">
    <source>
        <dbReference type="PROSITE" id="PS50878"/>
    </source>
</evidence>
<dbReference type="Pfam" id="PF00098">
    <property type="entry name" value="zf-CCHC"/>
    <property type="match status" value="1"/>
</dbReference>
<keyword evidence="2" id="KW-0808">Transferase</keyword>
<dbReference type="CDD" id="cd01647">
    <property type="entry name" value="RT_LTR"/>
    <property type="match status" value="1"/>
</dbReference>
<evidence type="ECO:0000256" key="10">
    <source>
        <dbReference type="SAM" id="SignalP"/>
    </source>
</evidence>
<name>A0A0V0TJ13_9BILA</name>
<keyword evidence="10" id="KW-0732">Signal</keyword>
<keyword evidence="8" id="KW-0862">Zinc</keyword>
<evidence type="ECO:0000313" key="14">
    <source>
        <dbReference type="Proteomes" id="UP000055048"/>
    </source>
</evidence>
<keyword evidence="1" id="KW-0645">Protease</keyword>
<dbReference type="Pfam" id="PF05380">
    <property type="entry name" value="Peptidase_A17"/>
    <property type="match status" value="1"/>
</dbReference>
<reference evidence="13 14" key="1">
    <citation type="submission" date="2015-01" db="EMBL/GenBank/DDBJ databases">
        <title>Evolution of Trichinella species and genotypes.</title>
        <authorList>
            <person name="Korhonen P.K."/>
            <person name="Edoardo P."/>
            <person name="Giuseppe L.R."/>
            <person name="Gasser R.B."/>
        </authorList>
    </citation>
    <scope>NUCLEOTIDE SEQUENCE [LARGE SCALE GENOMIC DNA]</scope>
    <source>
        <strain evidence="13">ISS417</strain>
    </source>
</reference>
<feature type="chain" id="PRO_5012475350" evidence="10">
    <location>
        <begin position="16"/>
        <end position="1033"/>
    </location>
</feature>
<evidence type="ECO:0000256" key="9">
    <source>
        <dbReference type="SAM" id="MobiDB-lite"/>
    </source>
</evidence>
<evidence type="ECO:0000259" key="11">
    <source>
        <dbReference type="PROSITE" id="PS50158"/>
    </source>
</evidence>
<evidence type="ECO:0000256" key="8">
    <source>
        <dbReference type="PROSITE-ProRule" id="PRU00047"/>
    </source>
</evidence>
<dbReference type="SUPFAM" id="SSF50630">
    <property type="entry name" value="Acid proteases"/>
    <property type="match status" value="1"/>
</dbReference>
<dbReference type="InterPro" id="IPR043502">
    <property type="entry name" value="DNA/RNA_pol_sf"/>
</dbReference>
<keyword evidence="7" id="KW-0695">RNA-directed DNA polymerase</keyword>
<dbReference type="Gene3D" id="3.10.10.10">
    <property type="entry name" value="HIV Type 1 Reverse Transcriptase, subunit A, domain 1"/>
    <property type="match status" value="1"/>
</dbReference>
<feature type="domain" description="CCHC-type" evidence="11">
    <location>
        <begin position="1015"/>
        <end position="1030"/>
    </location>
</feature>
<dbReference type="GO" id="GO:0008270">
    <property type="term" value="F:zinc ion binding"/>
    <property type="evidence" value="ECO:0007669"/>
    <property type="project" value="UniProtKB-KW"/>
</dbReference>
<dbReference type="Gene3D" id="3.30.70.270">
    <property type="match status" value="1"/>
</dbReference>
<keyword evidence="3" id="KW-0548">Nucleotidyltransferase</keyword>
<dbReference type="InterPro" id="IPR001878">
    <property type="entry name" value="Znf_CCHC"/>
</dbReference>
<dbReference type="PANTHER" id="PTHR24559">
    <property type="entry name" value="TRANSPOSON TY3-I GAG-POL POLYPROTEIN"/>
    <property type="match status" value="1"/>
</dbReference>
<dbReference type="InterPro" id="IPR053134">
    <property type="entry name" value="RNA-dir_DNA_polymerase"/>
</dbReference>
<dbReference type="SUPFAM" id="SSF56672">
    <property type="entry name" value="DNA/RNA polymerases"/>
    <property type="match status" value="2"/>
</dbReference>
<keyword evidence="8" id="KW-0479">Metal-binding</keyword>
<feature type="compositionally biased region" description="Polar residues" evidence="9">
    <location>
        <begin position="269"/>
        <end position="279"/>
    </location>
</feature>
<dbReference type="GO" id="GO:0003676">
    <property type="term" value="F:nucleic acid binding"/>
    <property type="evidence" value="ECO:0007669"/>
    <property type="project" value="InterPro"/>
</dbReference>
<dbReference type="InterPro" id="IPR005162">
    <property type="entry name" value="Retrotrans_gag_dom"/>
</dbReference>
<feature type="domain" description="Reverse transcriptase" evidence="12">
    <location>
        <begin position="476"/>
        <end position="718"/>
    </location>
</feature>
<keyword evidence="6" id="KW-0378">Hydrolase</keyword>
<feature type="compositionally biased region" description="Polar residues" evidence="9">
    <location>
        <begin position="38"/>
        <end position="49"/>
    </location>
</feature>
<dbReference type="STRING" id="144512.A0A0V0TJ13"/>
<dbReference type="Gene3D" id="2.40.70.10">
    <property type="entry name" value="Acid Proteases"/>
    <property type="match status" value="1"/>
</dbReference>
<keyword evidence="5" id="KW-0255">Endonuclease</keyword>
<dbReference type="InterPro" id="IPR000477">
    <property type="entry name" value="RT_dom"/>
</dbReference>
<evidence type="ECO:0000256" key="7">
    <source>
        <dbReference type="ARBA" id="ARBA00022918"/>
    </source>
</evidence>
<protein>
    <submittedName>
        <fullName evidence="13">Retrovirus-related Pol polyprotein from transposon</fullName>
    </submittedName>
</protein>
<dbReference type="EMBL" id="JYDJ01000246">
    <property type="protein sequence ID" value="KRX39017.1"/>
    <property type="molecule type" value="Genomic_DNA"/>
</dbReference>
<dbReference type="InterPro" id="IPR008042">
    <property type="entry name" value="Retrotrans_Pao"/>
</dbReference>
<dbReference type="Pfam" id="PF00078">
    <property type="entry name" value="RVT_1"/>
    <property type="match status" value="1"/>
</dbReference>
<evidence type="ECO:0000256" key="4">
    <source>
        <dbReference type="ARBA" id="ARBA00022722"/>
    </source>
</evidence>
<dbReference type="InterPro" id="IPR043128">
    <property type="entry name" value="Rev_trsase/Diguanyl_cyclase"/>
</dbReference>
<evidence type="ECO:0000256" key="5">
    <source>
        <dbReference type="ARBA" id="ARBA00022759"/>
    </source>
</evidence>
<dbReference type="GO" id="GO:0008233">
    <property type="term" value="F:peptidase activity"/>
    <property type="evidence" value="ECO:0007669"/>
    <property type="project" value="UniProtKB-KW"/>
</dbReference>
<evidence type="ECO:0000256" key="1">
    <source>
        <dbReference type="ARBA" id="ARBA00022670"/>
    </source>
</evidence>
<accession>A0A0V0TJ13</accession>
<keyword evidence="14" id="KW-1185">Reference proteome</keyword>
<dbReference type="Pfam" id="PF03732">
    <property type="entry name" value="Retrotrans_gag"/>
    <property type="match status" value="1"/>
</dbReference>
<dbReference type="FunFam" id="3.10.10.10:FF:000007">
    <property type="entry name" value="Retrovirus-related Pol polyprotein from transposon 17.6-like Protein"/>
    <property type="match status" value="1"/>
</dbReference>
<organism evidence="13 14">
    <name type="scientific">Trichinella murrelli</name>
    <dbReference type="NCBI Taxonomy" id="144512"/>
    <lineage>
        <taxon>Eukaryota</taxon>
        <taxon>Metazoa</taxon>
        <taxon>Ecdysozoa</taxon>
        <taxon>Nematoda</taxon>
        <taxon>Enoplea</taxon>
        <taxon>Dorylaimia</taxon>
        <taxon>Trichinellida</taxon>
        <taxon>Trichinellidae</taxon>
        <taxon>Trichinella</taxon>
    </lineage>
</organism>
<dbReference type="PROSITE" id="PS50878">
    <property type="entry name" value="RT_POL"/>
    <property type="match status" value="1"/>
</dbReference>
<dbReference type="GO" id="GO:0004519">
    <property type="term" value="F:endonuclease activity"/>
    <property type="evidence" value="ECO:0007669"/>
    <property type="project" value="UniProtKB-KW"/>
</dbReference>
<dbReference type="PROSITE" id="PS50158">
    <property type="entry name" value="ZF_CCHC"/>
    <property type="match status" value="1"/>
</dbReference>
<proteinExistence type="predicted"/>
<dbReference type="InterPro" id="IPR021109">
    <property type="entry name" value="Peptidase_aspartic_dom_sf"/>
</dbReference>
<evidence type="ECO:0000256" key="3">
    <source>
        <dbReference type="ARBA" id="ARBA00022695"/>
    </source>
</evidence>
<keyword evidence="8" id="KW-0863">Zinc-finger</keyword>
<evidence type="ECO:0000256" key="6">
    <source>
        <dbReference type="ARBA" id="ARBA00022801"/>
    </source>
</evidence>
<dbReference type="AlphaFoldDB" id="A0A0V0TJ13"/>
<evidence type="ECO:0000313" key="13">
    <source>
        <dbReference type="EMBL" id="KRX39017.1"/>
    </source>
</evidence>
<dbReference type="SMART" id="SM00343">
    <property type="entry name" value="ZnF_C2HC"/>
    <property type="match status" value="1"/>
</dbReference>
<evidence type="ECO:0000256" key="2">
    <source>
        <dbReference type="ARBA" id="ARBA00022679"/>
    </source>
</evidence>
<keyword evidence="4" id="KW-0540">Nuclease</keyword>
<feature type="signal peptide" evidence="10">
    <location>
        <begin position="1"/>
        <end position="15"/>
    </location>
</feature>
<comment type="caution">
    <text evidence="13">The sequence shown here is derived from an EMBL/GenBank/DDBJ whole genome shotgun (WGS) entry which is preliminary data.</text>
</comment>
<dbReference type="GO" id="GO:0003964">
    <property type="term" value="F:RNA-directed DNA polymerase activity"/>
    <property type="evidence" value="ECO:0007669"/>
    <property type="project" value="UniProtKB-KW"/>
</dbReference>
<feature type="region of interest" description="Disordered" evidence="9">
    <location>
        <begin position="262"/>
        <end position="286"/>
    </location>
</feature>
<feature type="region of interest" description="Disordered" evidence="9">
    <location>
        <begin position="27"/>
        <end position="49"/>
    </location>
</feature>
<dbReference type="Proteomes" id="UP000055048">
    <property type="component" value="Unassembled WGS sequence"/>
</dbReference>